<proteinExistence type="predicted"/>
<dbReference type="AlphaFoldDB" id="A0A834CBY7"/>
<gene>
    <name evidence="2" type="ORF">FQA47_019417</name>
</gene>
<protein>
    <submittedName>
        <fullName evidence="2">Uncharacterized protein</fullName>
    </submittedName>
</protein>
<dbReference type="Proteomes" id="UP000646548">
    <property type="component" value="Unassembled WGS sequence"/>
</dbReference>
<dbReference type="EMBL" id="WKFB01000415">
    <property type="protein sequence ID" value="KAF6723761.1"/>
    <property type="molecule type" value="Genomic_DNA"/>
</dbReference>
<feature type="region of interest" description="Disordered" evidence="1">
    <location>
        <begin position="30"/>
        <end position="49"/>
    </location>
</feature>
<name>A0A834CBY7_ORYME</name>
<reference evidence="2" key="1">
    <citation type="journal article" name="BMC Genomics">
        <title>Long-read sequencing and de novo genome assembly of marine medaka (Oryzias melastigma).</title>
        <authorList>
            <person name="Liang P."/>
            <person name="Saqib H.S.A."/>
            <person name="Ni X."/>
            <person name="Shen Y."/>
        </authorList>
    </citation>
    <scope>NUCLEOTIDE SEQUENCE</scope>
    <source>
        <strain evidence="2">Bigg-433</strain>
    </source>
</reference>
<evidence type="ECO:0000313" key="3">
    <source>
        <dbReference type="Proteomes" id="UP000646548"/>
    </source>
</evidence>
<sequence>MFLCGPGDYGEAGTLTVWMFSAEQAAAFRSDEQNQNSVQNADAKPKEEEFCPRVAPGRPAGNAMVTFCQTARVSGFPVELGGGC</sequence>
<evidence type="ECO:0000313" key="2">
    <source>
        <dbReference type="EMBL" id="KAF6723761.1"/>
    </source>
</evidence>
<organism evidence="2 3">
    <name type="scientific">Oryzias melastigma</name>
    <name type="common">Marine medaka</name>
    <dbReference type="NCBI Taxonomy" id="30732"/>
    <lineage>
        <taxon>Eukaryota</taxon>
        <taxon>Metazoa</taxon>
        <taxon>Chordata</taxon>
        <taxon>Craniata</taxon>
        <taxon>Vertebrata</taxon>
        <taxon>Euteleostomi</taxon>
        <taxon>Actinopterygii</taxon>
        <taxon>Neopterygii</taxon>
        <taxon>Teleostei</taxon>
        <taxon>Neoteleostei</taxon>
        <taxon>Acanthomorphata</taxon>
        <taxon>Ovalentaria</taxon>
        <taxon>Atherinomorphae</taxon>
        <taxon>Beloniformes</taxon>
        <taxon>Adrianichthyidae</taxon>
        <taxon>Oryziinae</taxon>
        <taxon>Oryzias</taxon>
    </lineage>
</organism>
<comment type="caution">
    <text evidence="2">The sequence shown here is derived from an EMBL/GenBank/DDBJ whole genome shotgun (WGS) entry which is preliminary data.</text>
</comment>
<accession>A0A834CBY7</accession>
<evidence type="ECO:0000256" key="1">
    <source>
        <dbReference type="SAM" id="MobiDB-lite"/>
    </source>
</evidence>